<reference evidence="1 2" key="1">
    <citation type="submission" date="2013-10" db="EMBL/GenBank/DDBJ databases">
        <authorList>
            <consortium name="International Citrus Genome Consortium"/>
            <person name="Jenkins J."/>
            <person name="Schmutz J."/>
            <person name="Prochnik S."/>
            <person name="Rokhsar D."/>
            <person name="Gmitter F."/>
            <person name="Ollitrault P."/>
            <person name="Machado M."/>
            <person name="Talon M."/>
            <person name="Wincker P."/>
            <person name="Jaillon O."/>
            <person name="Morgante M."/>
        </authorList>
    </citation>
    <scope>NUCLEOTIDE SEQUENCE</scope>
    <source>
        <strain evidence="2">cv. Clemenules</strain>
    </source>
</reference>
<dbReference type="Proteomes" id="UP000030687">
    <property type="component" value="Unassembled WGS sequence"/>
</dbReference>
<dbReference type="EMBL" id="KI536799">
    <property type="protein sequence ID" value="ESR46155.1"/>
    <property type="molecule type" value="Genomic_DNA"/>
</dbReference>
<sequence>MSSSTDSDDDLIDLIALPIIMYQYLNYMVEESCSTDDDTSYGSTVVSAPQKKRQKVSKGVGVAQNSSRRAVVSTQVKKTELLSQGVGVGDAASRNIAVSTRGKKKESTSSPNDVVATQELKREFVLKGVGVHNSSRNAVVSTQEKLKDVSEGVGIADTSSHNAVVSAQGKKRLQVSEEAELKVSQQLDVLLDAVAKKSFKGIDKPGCSIGEVMQMVEGMPEIVENDELFMKAADILTERQNREMFVALREKNRQIMWLKHKKV</sequence>
<protein>
    <submittedName>
        <fullName evidence="1">Uncharacterized protein</fullName>
    </submittedName>
</protein>
<dbReference type="InParanoid" id="V4T458"/>
<dbReference type="KEGG" id="cic:CICLE_v10002192mg"/>
<keyword evidence="2" id="KW-1185">Reference proteome</keyword>
<evidence type="ECO:0000313" key="1">
    <source>
        <dbReference type="EMBL" id="ESR46155.1"/>
    </source>
</evidence>
<gene>
    <name evidence="1" type="ORF">CICLE_v10002192mg</name>
</gene>
<dbReference type="OrthoDB" id="4955136at2759"/>
<name>V4T458_CITCL</name>
<accession>V4T458</accession>
<proteinExistence type="predicted"/>
<organism evidence="1 2">
    <name type="scientific">Citrus clementina</name>
    <name type="common">Clementine</name>
    <name type="synonym">Citrus deliciosa x Citrus sinensis</name>
    <dbReference type="NCBI Taxonomy" id="85681"/>
    <lineage>
        <taxon>Eukaryota</taxon>
        <taxon>Viridiplantae</taxon>
        <taxon>Streptophyta</taxon>
        <taxon>Embryophyta</taxon>
        <taxon>Tracheophyta</taxon>
        <taxon>Spermatophyta</taxon>
        <taxon>Magnoliopsida</taxon>
        <taxon>eudicotyledons</taxon>
        <taxon>Gunneridae</taxon>
        <taxon>Pentapetalae</taxon>
        <taxon>rosids</taxon>
        <taxon>malvids</taxon>
        <taxon>Sapindales</taxon>
        <taxon>Rutaceae</taxon>
        <taxon>Aurantioideae</taxon>
        <taxon>Citrus</taxon>
    </lineage>
</organism>
<dbReference type="AlphaFoldDB" id="V4T458"/>
<dbReference type="Gramene" id="ESR46155">
    <property type="protein sequence ID" value="ESR46155"/>
    <property type="gene ID" value="CICLE_v10002192mg"/>
</dbReference>
<evidence type="ECO:0000313" key="2">
    <source>
        <dbReference type="Proteomes" id="UP000030687"/>
    </source>
</evidence>